<dbReference type="AlphaFoldDB" id="A0A811MWN4"/>
<feature type="domain" description="Aminotransferase-like plant mobile" evidence="2">
    <location>
        <begin position="78"/>
        <end position="318"/>
    </location>
</feature>
<dbReference type="OrthoDB" id="784956at2759"/>
<dbReference type="Proteomes" id="UP000604825">
    <property type="component" value="Unassembled WGS sequence"/>
</dbReference>
<feature type="region of interest" description="Disordered" evidence="1">
    <location>
        <begin position="1"/>
        <end position="25"/>
    </location>
</feature>
<accession>A0A811MWN4</accession>
<feature type="region of interest" description="Disordered" evidence="1">
    <location>
        <begin position="533"/>
        <end position="557"/>
    </location>
</feature>
<evidence type="ECO:0000259" key="2">
    <source>
        <dbReference type="Pfam" id="PF10536"/>
    </source>
</evidence>
<reference evidence="3" key="1">
    <citation type="submission" date="2020-10" db="EMBL/GenBank/DDBJ databases">
        <authorList>
            <person name="Han B."/>
            <person name="Lu T."/>
            <person name="Zhao Q."/>
            <person name="Huang X."/>
            <person name="Zhao Y."/>
        </authorList>
    </citation>
    <scope>NUCLEOTIDE SEQUENCE</scope>
</reference>
<evidence type="ECO:0000313" key="3">
    <source>
        <dbReference type="EMBL" id="CAD6214671.1"/>
    </source>
</evidence>
<dbReference type="InterPro" id="IPR019557">
    <property type="entry name" value="AminoTfrase-like_pln_mobile"/>
</dbReference>
<comment type="caution">
    <text evidence="3">The sequence shown here is derived from an EMBL/GenBank/DDBJ whole genome shotgun (WGS) entry which is preliminary data.</text>
</comment>
<protein>
    <recommendedName>
        <fullName evidence="2">Aminotransferase-like plant mobile domain-containing protein</fullName>
    </recommendedName>
</protein>
<sequence length="1053" mass="117782">MDAAAEELRDAAAPQGQERKLDPGPVDKSVLVEQEFHKSEAIFVGKIYKPVRFIEHGTRLNQWEVRHEGMLVLLKRSGFYHLSFLKRVQLDHTLLNALVERWRREIQTFHLRFGEITVLLKDVAILTGLRVHGAPVTGLTNCNWEQLCRQLLGQEPPQIKGGSINMAWLHDTFKTLPESANQADVEYAARAYILYQIGCSLFPDPSGTRVHLRYLALLRDFDASGEMAWGAAVLAHLYRELGKASMKGKANCCAFLTLFQIWAWEHIQIGCPERLENKALPDDRPLGCRWNVAFKSRENARSMDHEFYRHGLDTISDCQHIPDPVEVVERVTMQGKADQHWPTYHDKYIKEWENRLISVVKHQETGTSDPTHARNCYLESYWRITRRWISTPVECPIISYQLSGHTDKVLVDLVNTVQGRIRTLLQSEIDAKRMKQSLIDIDLYITVKMAEAKQLLKPQERGHAYVLNCCADYAKWCPTGTGIGSAKTATISLNIVAPTQATVTKMEQVGDDHVEGNTILKLDEMMRIQPTGGTPDLALLTTGDTTNNKTEDLHPREDPLDLTMTEVNLQDIISTPLEDAMIDIMNTSSEDATPEDILDSDVKDGYAFIEAVEVQETVVSMDSIKIPKKVTAELQECAGAPLINGQGTVCKTSVLPEFYKISSVSSHNEQLQKITGASENDVDTRIENGTGEGTISQPFNAIGPGKTLNTSMNKELSSVPGDVEPPSGSEQEESAAVVSGRNELQDAIQTKPEDSVIQGGVNAVQNHMFQENGKDPIENGPSNPAVVQKPIAIPAEDLLITSVGERTQRSVNSFTGEKNDTIVQKRMIRFAGVEDHDNLGPNEITKKRKLMVTSHENPEIRSTIEPNKMGTAKTEEKRHQTTASVYLDVQLHIERLCVKAVSLWHCSFDFSRLDGCWVLAETQLTGTKNRICSLQYRKTWRFSTAAACCAELSLHTIPGFVQSQNASSGSVRRDQSPQHLQIYHVEETRDRITERCCSKIKRRHQLISHNDSSCVGRGFFSFNDAVFGRAQGHRRPTVRVASYGLVVFAAGFG</sequence>
<dbReference type="InterPro" id="IPR044824">
    <property type="entry name" value="MAIN-like"/>
</dbReference>
<name>A0A811MWN4_9POAL</name>
<dbReference type="Pfam" id="PF10536">
    <property type="entry name" value="PMD"/>
    <property type="match status" value="1"/>
</dbReference>
<dbReference type="GO" id="GO:0010073">
    <property type="term" value="P:meristem maintenance"/>
    <property type="evidence" value="ECO:0007669"/>
    <property type="project" value="InterPro"/>
</dbReference>
<gene>
    <name evidence="3" type="ORF">NCGR_LOCUS10026</name>
</gene>
<evidence type="ECO:0000313" key="4">
    <source>
        <dbReference type="Proteomes" id="UP000604825"/>
    </source>
</evidence>
<dbReference type="EMBL" id="CAJGYO010000002">
    <property type="protein sequence ID" value="CAD6214671.1"/>
    <property type="molecule type" value="Genomic_DNA"/>
</dbReference>
<evidence type="ECO:0000256" key="1">
    <source>
        <dbReference type="SAM" id="MobiDB-lite"/>
    </source>
</evidence>
<feature type="region of interest" description="Disordered" evidence="1">
    <location>
        <begin position="713"/>
        <end position="734"/>
    </location>
</feature>
<keyword evidence="4" id="KW-1185">Reference proteome</keyword>
<organism evidence="3 4">
    <name type="scientific">Miscanthus lutarioriparius</name>
    <dbReference type="NCBI Taxonomy" id="422564"/>
    <lineage>
        <taxon>Eukaryota</taxon>
        <taxon>Viridiplantae</taxon>
        <taxon>Streptophyta</taxon>
        <taxon>Embryophyta</taxon>
        <taxon>Tracheophyta</taxon>
        <taxon>Spermatophyta</taxon>
        <taxon>Magnoliopsida</taxon>
        <taxon>Liliopsida</taxon>
        <taxon>Poales</taxon>
        <taxon>Poaceae</taxon>
        <taxon>PACMAD clade</taxon>
        <taxon>Panicoideae</taxon>
        <taxon>Andropogonodae</taxon>
        <taxon>Andropogoneae</taxon>
        <taxon>Saccharinae</taxon>
        <taxon>Miscanthus</taxon>
    </lineage>
</organism>
<feature type="compositionally biased region" description="Basic and acidic residues" evidence="1">
    <location>
        <begin position="1"/>
        <end position="10"/>
    </location>
</feature>
<dbReference type="PANTHER" id="PTHR46033">
    <property type="entry name" value="PROTEIN MAIN-LIKE 2"/>
    <property type="match status" value="1"/>
</dbReference>
<dbReference type="PANTHER" id="PTHR46033:SF62">
    <property type="entry name" value="AMINOTRANSFERASE-LIKE PLANT MOBILE DOMAIN-CONTAINING PROTEIN"/>
    <property type="match status" value="1"/>
</dbReference>
<proteinExistence type="predicted"/>